<comment type="similarity">
    <text evidence="4">Belongs to the AAA ATPase family.</text>
</comment>
<dbReference type="InterPro" id="IPR003959">
    <property type="entry name" value="ATPase_AAA_core"/>
</dbReference>
<dbReference type="PANTHER" id="PTHR23076:SF37">
    <property type="entry name" value="ATP-DEPENDENT ZINC METALLOPROTEASE FTSH 4, MITOCHONDRIAL"/>
    <property type="match status" value="1"/>
</dbReference>
<dbReference type="InterPro" id="IPR003593">
    <property type="entry name" value="AAA+_ATPase"/>
</dbReference>
<dbReference type="Pfam" id="PF07724">
    <property type="entry name" value="AAA_2"/>
    <property type="match status" value="1"/>
</dbReference>
<dbReference type="SUPFAM" id="SSF140990">
    <property type="entry name" value="FtsH protease domain-like"/>
    <property type="match status" value="1"/>
</dbReference>
<keyword evidence="8" id="KW-1185">Reference proteome</keyword>
<dbReference type="InterPro" id="IPR027417">
    <property type="entry name" value="P-loop_NTPase"/>
</dbReference>
<dbReference type="InterPro" id="IPR037219">
    <property type="entry name" value="Peptidase_M41-like"/>
</dbReference>
<dbReference type="GO" id="GO:0045037">
    <property type="term" value="P:protein import into chloroplast stroma"/>
    <property type="evidence" value="ECO:0007669"/>
    <property type="project" value="TreeGrafter"/>
</dbReference>
<dbReference type="FunFam" id="3.40.50.300:FF:001025">
    <property type="entry name" value="ATPase family, AAA domain-containing 2B"/>
    <property type="match status" value="1"/>
</dbReference>
<dbReference type="Pfam" id="PF01434">
    <property type="entry name" value="Peptidase_M41"/>
    <property type="match status" value="1"/>
</dbReference>
<name>A0A411PHS1_9GAMM</name>
<dbReference type="RefSeq" id="WP_130600027.1">
    <property type="nucleotide sequence ID" value="NZ_CP036200.1"/>
</dbReference>
<dbReference type="GO" id="GO:0005524">
    <property type="term" value="F:ATP binding"/>
    <property type="evidence" value="ECO:0007669"/>
    <property type="project" value="UniProtKB-KW"/>
</dbReference>
<evidence type="ECO:0000259" key="6">
    <source>
        <dbReference type="SMART" id="SM00382"/>
    </source>
</evidence>
<dbReference type="Gene3D" id="1.20.58.760">
    <property type="entry name" value="Peptidase M41"/>
    <property type="match status" value="1"/>
</dbReference>
<dbReference type="PRINTS" id="PR00300">
    <property type="entry name" value="CLPPROTEASEA"/>
</dbReference>
<protein>
    <submittedName>
        <fullName evidence="7">AAA family ATPase</fullName>
    </submittedName>
</protein>
<sequence>MIRISKAFFNRCDVVFGDEVLSEDMLCHEDMFMPLILAVTARLYGEQQLKSVVDFSLITDTNSLLFFRTDKLNIKDEQKLIDIIHAYDGASCLTPFLFLPRDISGLMLGLNVGEFAGYCREHFKSVPANTHIDVYKDLQFLFNFLDNDKLNELSDKLKSMFDDNAEQAKASVATKSSTPSHQTAQVKPSAEQPTAEDKVHVATAEYSNLDVSSFLPSDTPTKSTTTKKNRKSMAFTDLQSAYAELDNASKHIIQELAVMAAAKYFTENSDSTHEDMGSAKVVDDKALLGAFLASRPLLNALAERFGCQHYQIVFPPVVYEQRLQLEQVAETRSFGEPTTTWYQLAKRNAPKLRFPQIIKECLLSAISADGKLDVAEFVDSLCNSNIALFELLKQQNQVANRLINSAQTSQRMKKALADKVIGQSYAIEQLCQGYLSSCIETHSGPRAIYTFLGPSGVGKTYLATEFIDELNACEGSGYQYKMFKMEGYCDKRDPSKLFGSGIQYIDASLGTLTSFVRANPRSVLIFDEIEKAHPNVIQSLLSVLDSGIAKDNTSQEDVDFSQCFILFTSNLGQDLLASKPQNKQLSVFDVLSSSVANGSNTRLSPEFINRLAKGNAVMFSPLKVNHLLALAERSLRSSQEQKGLSYHWPENFASFMLKTMAPDLSVRRLNGRLSQLQSQLLTQGASLLDANRSELEITVDVETKPLMEPCQPSILVLDDDPRVFSALNELPAEYNCHLCDEPTQLSALVSQVRPDVLLLDLQLVEKLGQPLDSYLAQHLADVPLMPIFTYQLLSGYETHKPTGADVLASCHDIREHFNLIPAQENWLTSMLTVVSDELHMERSLQQMQRRNLQLDYQLTMQSSTSGLSVCYHELGYVQQVQSQDVRCDELFSHDVPTETLADVVGLERAKDRLTQVLQWLKSPHQLAAYNVKPPSGFLFAGPSGTGKTLLARALAGESQLPFFSVSSSSISASHSGGSADNIKKLFAAARRYAPSIVFIDEIDAIAGQRTSGESSADKDRNLTVNALLTEMDGFDQSAGQVFVMAATNLPELLDSALMRPGRFDETIYCDLPNSAARNAFFKRFADKYQLPLSDELLIDLVSASRGMSAAQIEQVFRETIYSAVSEGKEVTFANLQQTMIRVSYGTPSENISMSDEEKKRTAYHEAGHLLVSKLLFPNREVDFVTIEPRNQALGFVALRPSESYESLSKTTAMSHLEVMLAGRMAEKILTGNSDEVSAGASNDIEKATNLAMHVIYEAGLDEELGPLNIKLLTRYEESDLLLQAQQSVRNWLVTAEQSVELRLVSHKPLLDKIADALTTHESLLAEQINALFED</sequence>
<feature type="domain" description="AAA+ ATPase" evidence="6">
    <location>
        <begin position="445"/>
        <end position="589"/>
    </location>
</feature>
<feature type="domain" description="AAA+ ATPase" evidence="6">
    <location>
        <begin position="933"/>
        <end position="1073"/>
    </location>
</feature>
<proteinExistence type="inferred from homology"/>
<dbReference type="KEGG" id="smai:EXU30_11050"/>
<feature type="region of interest" description="Disordered" evidence="5">
    <location>
        <begin position="168"/>
        <end position="198"/>
    </location>
</feature>
<dbReference type="PROSITE" id="PS00674">
    <property type="entry name" value="AAA"/>
    <property type="match status" value="1"/>
</dbReference>
<dbReference type="PANTHER" id="PTHR23076">
    <property type="entry name" value="METALLOPROTEASE M41 FTSH"/>
    <property type="match status" value="1"/>
</dbReference>
<evidence type="ECO:0000256" key="5">
    <source>
        <dbReference type="SAM" id="MobiDB-lite"/>
    </source>
</evidence>
<dbReference type="GO" id="GO:0006508">
    <property type="term" value="P:proteolysis"/>
    <property type="evidence" value="ECO:0007669"/>
    <property type="project" value="InterPro"/>
</dbReference>
<dbReference type="GO" id="GO:0004222">
    <property type="term" value="F:metalloendopeptidase activity"/>
    <property type="evidence" value="ECO:0007669"/>
    <property type="project" value="InterPro"/>
</dbReference>
<keyword evidence="1 4" id="KW-0547">Nucleotide-binding</keyword>
<accession>A0A411PHS1</accession>
<gene>
    <name evidence="7" type="ORF">EXU30_11050</name>
</gene>
<dbReference type="EMBL" id="CP036200">
    <property type="protein sequence ID" value="QBF83171.1"/>
    <property type="molecule type" value="Genomic_DNA"/>
</dbReference>
<evidence type="ECO:0000313" key="7">
    <source>
        <dbReference type="EMBL" id="QBF83171.1"/>
    </source>
</evidence>
<evidence type="ECO:0000256" key="3">
    <source>
        <dbReference type="ARBA" id="ARBA00023054"/>
    </source>
</evidence>
<dbReference type="Gene3D" id="3.40.50.300">
    <property type="entry name" value="P-loop containing nucleotide triphosphate hydrolases"/>
    <property type="match status" value="2"/>
</dbReference>
<dbReference type="InterPro" id="IPR001270">
    <property type="entry name" value="ClpA/B"/>
</dbReference>
<dbReference type="OrthoDB" id="9809379at2"/>
<organism evidence="7 8">
    <name type="scientific">Shewanella maritima</name>
    <dbReference type="NCBI Taxonomy" id="2520507"/>
    <lineage>
        <taxon>Bacteria</taxon>
        <taxon>Pseudomonadati</taxon>
        <taxon>Pseudomonadota</taxon>
        <taxon>Gammaproteobacteria</taxon>
        <taxon>Alteromonadales</taxon>
        <taxon>Shewanellaceae</taxon>
        <taxon>Shewanella</taxon>
    </lineage>
</organism>
<dbReference type="GO" id="GO:0004176">
    <property type="term" value="F:ATP-dependent peptidase activity"/>
    <property type="evidence" value="ECO:0007669"/>
    <property type="project" value="InterPro"/>
</dbReference>
<evidence type="ECO:0000256" key="2">
    <source>
        <dbReference type="ARBA" id="ARBA00022840"/>
    </source>
</evidence>
<evidence type="ECO:0000313" key="8">
    <source>
        <dbReference type="Proteomes" id="UP000291106"/>
    </source>
</evidence>
<dbReference type="GO" id="GO:0016887">
    <property type="term" value="F:ATP hydrolysis activity"/>
    <property type="evidence" value="ECO:0007669"/>
    <property type="project" value="InterPro"/>
</dbReference>
<dbReference type="Pfam" id="PF00004">
    <property type="entry name" value="AAA"/>
    <property type="match status" value="1"/>
</dbReference>
<dbReference type="Gene3D" id="1.10.8.60">
    <property type="match status" value="1"/>
</dbReference>
<keyword evidence="3" id="KW-0175">Coiled coil</keyword>
<feature type="compositionally biased region" description="Polar residues" evidence="5">
    <location>
        <begin position="173"/>
        <end position="186"/>
    </location>
</feature>
<evidence type="ECO:0000256" key="4">
    <source>
        <dbReference type="RuleBase" id="RU003651"/>
    </source>
</evidence>
<dbReference type="InterPro" id="IPR000642">
    <property type="entry name" value="Peptidase_M41"/>
</dbReference>
<dbReference type="Proteomes" id="UP000291106">
    <property type="component" value="Chromosome"/>
</dbReference>
<evidence type="ECO:0000256" key="1">
    <source>
        <dbReference type="ARBA" id="ARBA00022741"/>
    </source>
</evidence>
<dbReference type="SUPFAM" id="SSF52540">
    <property type="entry name" value="P-loop containing nucleoside triphosphate hydrolases"/>
    <property type="match status" value="2"/>
</dbReference>
<dbReference type="SMART" id="SM00382">
    <property type="entry name" value="AAA"/>
    <property type="match status" value="2"/>
</dbReference>
<keyword evidence="2 4" id="KW-0067">ATP-binding</keyword>
<reference evidence="7 8" key="1">
    <citation type="submission" date="2019-02" db="EMBL/GenBank/DDBJ databases">
        <title>Shewanella sp. D4-2 isolated from Dokdo Island.</title>
        <authorList>
            <person name="Baek K."/>
        </authorList>
    </citation>
    <scope>NUCLEOTIDE SEQUENCE [LARGE SCALE GENOMIC DNA]</scope>
    <source>
        <strain evidence="7 8">D4-2</strain>
    </source>
</reference>
<dbReference type="InterPro" id="IPR003960">
    <property type="entry name" value="ATPase_AAA_CS"/>
</dbReference>